<sequence>MMSCTPRSEYKADIEVRNLYLRPFEMVVPDTSQIVVLPTVLYHPLLTYEHPLSMTPTDCLAEINNNIRYTQLNIRQQPQINGYYVLNHKFGPIWVFEYNHEPASTSLDHTNRRYRAILCQVSIQSIKVNYSRTMIIEIVFASSLEVYLTDLTPTHWTYWKLDLGAVRDFCVL</sequence>
<gene>
    <name evidence="1" type="ORF">AKO1_007407</name>
</gene>
<keyword evidence="2" id="KW-1185">Reference proteome</keyword>
<dbReference type="EMBL" id="JAOPGA020000603">
    <property type="protein sequence ID" value="KAL0479810.1"/>
    <property type="molecule type" value="Genomic_DNA"/>
</dbReference>
<name>A0AAW2YRI8_9EUKA</name>
<comment type="caution">
    <text evidence="1">The sequence shown here is derived from an EMBL/GenBank/DDBJ whole genome shotgun (WGS) entry which is preliminary data.</text>
</comment>
<organism evidence="1 2">
    <name type="scientific">Acrasis kona</name>
    <dbReference type="NCBI Taxonomy" id="1008807"/>
    <lineage>
        <taxon>Eukaryota</taxon>
        <taxon>Discoba</taxon>
        <taxon>Heterolobosea</taxon>
        <taxon>Tetramitia</taxon>
        <taxon>Eutetramitia</taxon>
        <taxon>Acrasidae</taxon>
        <taxon>Acrasis</taxon>
    </lineage>
</organism>
<dbReference type="AlphaFoldDB" id="A0AAW2YRI8"/>
<dbReference type="Proteomes" id="UP001431209">
    <property type="component" value="Unassembled WGS sequence"/>
</dbReference>
<evidence type="ECO:0000313" key="2">
    <source>
        <dbReference type="Proteomes" id="UP001431209"/>
    </source>
</evidence>
<proteinExistence type="predicted"/>
<reference evidence="1 2" key="1">
    <citation type="submission" date="2024-03" db="EMBL/GenBank/DDBJ databases">
        <title>The Acrasis kona genome and developmental transcriptomes reveal deep origins of eukaryotic multicellular pathways.</title>
        <authorList>
            <person name="Sheikh S."/>
            <person name="Fu C.-J."/>
            <person name="Brown M.W."/>
            <person name="Baldauf S.L."/>
        </authorList>
    </citation>
    <scope>NUCLEOTIDE SEQUENCE [LARGE SCALE GENOMIC DNA]</scope>
    <source>
        <strain evidence="1 2">ATCC MYA-3509</strain>
    </source>
</reference>
<accession>A0AAW2YRI8</accession>
<evidence type="ECO:0000313" key="1">
    <source>
        <dbReference type="EMBL" id="KAL0479810.1"/>
    </source>
</evidence>
<protein>
    <submittedName>
        <fullName evidence="1">Uncharacterized protein</fullName>
    </submittedName>
</protein>